<feature type="region of interest" description="Disordered" evidence="3">
    <location>
        <begin position="134"/>
        <end position="172"/>
    </location>
</feature>
<proteinExistence type="inferred from homology"/>
<feature type="compositionally biased region" description="Acidic residues" evidence="3">
    <location>
        <begin position="1"/>
        <end position="17"/>
    </location>
</feature>
<feature type="non-terminal residue" evidence="4">
    <location>
        <position position="1"/>
    </location>
</feature>
<protein>
    <submittedName>
        <fullName evidence="4">1771_t:CDS:1</fullName>
    </submittedName>
</protein>
<reference evidence="4" key="1">
    <citation type="submission" date="2021-06" db="EMBL/GenBank/DDBJ databases">
        <authorList>
            <person name="Kallberg Y."/>
            <person name="Tangrot J."/>
            <person name="Rosling A."/>
        </authorList>
    </citation>
    <scope>NUCLEOTIDE SEQUENCE</scope>
    <source>
        <strain evidence="4">IA702</strain>
    </source>
</reference>
<dbReference type="Pfam" id="PF05334">
    <property type="entry name" value="DUF719"/>
    <property type="match status" value="1"/>
</dbReference>
<organism evidence="4 5">
    <name type="scientific">Paraglomus occultum</name>
    <dbReference type="NCBI Taxonomy" id="144539"/>
    <lineage>
        <taxon>Eukaryota</taxon>
        <taxon>Fungi</taxon>
        <taxon>Fungi incertae sedis</taxon>
        <taxon>Mucoromycota</taxon>
        <taxon>Glomeromycotina</taxon>
        <taxon>Glomeromycetes</taxon>
        <taxon>Paraglomerales</taxon>
        <taxon>Paraglomeraceae</taxon>
        <taxon>Paraglomus</taxon>
    </lineage>
</organism>
<evidence type="ECO:0000313" key="5">
    <source>
        <dbReference type="Proteomes" id="UP000789572"/>
    </source>
</evidence>
<evidence type="ECO:0000256" key="1">
    <source>
        <dbReference type="ARBA" id="ARBA00006903"/>
    </source>
</evidence>
<dbReference type="AlphaFoldDB" id="A0A9N9H889"/>
<dbReference type="OrthoDB" id="5597648at2759"/>
<evidence type="ECO:0000313" key="4">
    <source>
        <dbReference type="EMBL" id="CAG8660807.1"/>
    </source>
</evidence>
<sequence>VVSEEEDEFASASEGEDAPPLPVQIDDKSQKTATGKGAVTLDSREQEKESTFDKNVEQPLTASTPNAHTTSAGQQETSGWSSWGSWLSSAVSTATEAIVMGDVDSLYNQANTITTTIRHVAAEQVDRVYETLDPDFTNDNTIRESASNGQPSISSENHGSKDKVNQEVEGQTGDAIRDTAEVLLSTIDKTFDFASNVLGNAVLGGYNKLSTESAKLQEQIQVGRLSEQLQATRLIEPIGNLAER</sequence>
<name>A0A9N9H889_9GLOM</name>
<feature type="compositionally biased region" description="Basic and acidic residues" evidence="3">
    <location>
        <begin position="42"/>
        <end position="56"/>
    </location>
</feature>
<feature type="compositionally biased region" description="Polar residues" evidence="3">
    <location>
        <begin position="137"/>
        <end position="157"/>
    </location>
</feature>
<keyword evidence="2" id="KW-0597">Phosphoprotein</keyword>
<keyword evidence="5" id="KW-1185">Reference proteome</keyword>
<feature type="compositionally biased region" description="Polar residues" evidence="3">
    <location>
        <begin position="58"/>
        <end position="77"/>
    </location>
</feature>
<evidence type="ECO:0000256" key="2">
    <source>
        <dbReference type="ARBA" id="ARBA00022553"/>
    </source>
</evidence>
<dbReference type="EMBL" id="CAJVPJ010005361">
    <property type="protein sequence ID" value="CAG8660807.1"/>
    <property type="molecule type" value="Genomic_DNA"/>
</dbReference>
<feature type="non-terminal residue" evidence="4">
    <location>
        <position position="244"/>
    </location>
</feature>
<feature type="region of interest" description="Disordered" evidence="3">
    <location>
        <begin position="1"/>
        <end position="83"/>
    </location>
</feature>
<comment type="similarity">
    <text evidence="1">Belongs to the FAM114 family.</text>
</comment>
<accession>A0A9N9H889</accession>
<evidence type="ECO:0000256" key="3">
    <source>
        <dbReference type="SAM" id="MobiDB-lite"/>
    </source>
</evidence>
<gene>
    <name evidence="4" type="ORF">POCULU_LOCUS10449</name>
</gene>
<dbReference type="InterPro" id="IPR007998">
    <property type="entry name" value="DUF719"/>
</dbReference>
<comment type="caution">
    <text evidence="4">The sequence shown here is derived from an EMBL/GenBank/DDBJ whole genome shotgun (WGS) entry which is preliminary data.</text>
</comment>
<dbReference type="Proteomes" id="UP000789572">
    <property type="component" value="Unassembled WGS sequence"/>
</dbReference>